<evidence type="ECO:0000313" key="5">
    <source>
        <dbReference type="EMBL" id="TID30436.1"/>
    </source>
</evidence>
<evidence type="ECO:0000256" key="3">
    <source>
        <dbReference type="ARBA" id="ARBA00022643"/>
    </source>
</evidence>
<dbReference type="Pfam" id="PF00724">
    <property type="entry name" value="Oxidored_FMN"/>
    <property type="match status" value="1"/>
</dbReference>
<dbReference type="OrthoDB" id="276546at2759"/>
<dbReference type="EMBL" id="SELW01000142">
    <property type="protein sequence ID" value="TID30436.1"/>
    <property type="molecule type" value="Genomic_DNA"/>
</dbReference>
<dbReference type="GO" id="GO:0003959">
    <property type="term" value="F:NADPH dehydrogenase activity"/>
    <property type="evidence" value="ECO:0007669"/>
    <property type="project" value="TreeGrafter"/>
</dbReference>
<proteinExistence type="inferred from homology"/>
<dbReference type="InterPro" id="IPR013785">
    <property type="entry name" value="Aldolase_TIM"/>
</dbReference>
<dbReference type="GO" id="GO:0010181">
    <property type="term" value="F:FMN binding"/>
    <property type="evidence" value="ECO:0007669"/>
    <property type="project" value="InterPro"/>
</dbReference>
<dbReference type="SUPFAM" id="SSF51395">
    <property type="entry name" value="FMN-linked oxidoreductases"/>
    <property type="match status" value="1"/>
</dbReference>
<dbReference type="InterPro" id="IPR001155">
    <property type="entry name" value="OxRdtase_FMN_N"/>
</dbReference>
<dbReference type="Proteomes" id="UP000307173">
    <property type="component" value="Unassembled WGS sequence"/>
</dbReference>
<keyword evidence="6" id="KW-1185">Reference proteome</keyword>
<dbReference type="PANTHER" id="PTHR22893">
    <property type="entry name" value="NADH OXIDOREDUCTASE-RELATED"/>
    <property type="match status" value="1"/>
</dbReference>
<evidence type="ECO:0000313" key="6">
    <source>
        <dbReference type="Proteomes" id="UP000307173"/>
    </source>
</evidence>
<feature type="domain" description="NADH:flavin oxidoreductase/NADH oxidase N-terminal" evidence="4">
    <location>
        <begin position="10"/>
        <end position="359"/>
    </location>
</feature>
<evidence type="ECO:0000256" key="2">
    <source>
        <dbReference type="ARBA" id="ARBA00005979"/>
    </source>
</evidence>
<dbReference type="AlphaFoldDB" id="A0A4T0X4Q7"/>
<comment type="cofactor">
    <cofactor evidence="1">
        <name>FMN</name>
        <dbReference type="ChEBI" id="CHEBI:58210"/>
    </cofactor>
</comment>
<evidence type="ECO:0000259" key="4">
    <source>
        <dbReference type="Pfam" id="PF00724"/>
    </source>
</evidence>
<sequence>MTFPPLKDTKLFKPLKVGHVTLQNRTVYPPTTRMRNTIDGVPTDSVLEYYRERAVDNGGLLIFEATAPDFSFGYYSNTPIIKTPQQVAAFKKIVDAVHKEGTSISLQLWGLGRTADPSFLKKHGIDYVAPSAIYENEEKEKYAKSVDNELRELTIPEIKNFVKEFGAAAKRAVDEAGFDFIELHAAHMYLLDQFLQEVSNKRTDEYGGSIENRARFILEVIDECIKTVGADHVGIRLSPYAEVQGGEGKNARINPIVTWGYLLSEFENRAKEGNRLAYISIVEPRVNGVEIKEENANINLKWPNLIWNGVFLRSGGFLHEPYIKTIKESIEESENTIFGFGRYFTSNPDLPNRLRNGYELTPYERDGFYIPLSNKKYLGYPRYGEEKDTSKDDVVPQPL</sequence>
<reference evidence="5 6" key="1">
    <citation type="journal article" date="2019" name="Front. Genet.">
        <title>Whole-Genome Sequencing of the Opportunistic Yeast Pathogen Candida inconspicua Uncovers Its Hybrid Origin.</title>
        <authorList>
            <person name="Mixao V."/>
            <person name="Hansen A.P."/>
            <person name="Saus E."/>
            <person name="Boekhout T."/>
            <person name="Lass-Florl C."/>
            <person name="Gabaldon T."/>
        </authorList>
    </citation>
    <scope>NUCLEOTIDE SEQUENCE [LARGE SCALE GENOMIC DNA]</scope>
    <source>
        <strain evidence="5 6">CBS 180</strain>
    </source>
</reference>
<dbReference type="Gene3D" id="3.20.20.70">
    <property type="entry name" value="Aldolase class I"/>
    <property type="match status" value="1"/>
</dbReference>
<keyword evidence="3" id="KW-0285">Flavoprotein</keyword>
<organism evidence="5 6">
    <name type="scientific">Pichia inconspicua</name>
    <dbReference type="NCBI Taxonomy" id="52247"/>
    <lineage>
        <taxon>Eukaryota</taxon>
        <taxon>Fungi</taxon>
        <taxon>Dikarya</taxon>
        <taxon>Ascomycota</taxon>
        <taxon>Saccharomycotina</taxon>
        <taxon>Pichiomycetes</taxon>
        <taxon>Pichiales</taxon>
        <taxon>Pichiaceae</taxon>
        <taxon>Pichia</taxon>
    </lineage>
</organism>
<evidence type="ECO:0000256" key="1">
    <source>
        <dbReference type="ARBA" id="ARBA00001917"/>
    </source>
</evidence>
<name>A0A4T0X4Q7_9ASCO</name>
<dbReference type="PANTHER" id="PTHR22893:SF91">
    <property type="entry name" value="NADPH DEHYDROGENASE 2-RELATED"/>
    <property type="match status" value="1"/>
</dbReference>
<comment type="similarity">
    <text evidence="2">Belongs to the NADH:flavin oxidoreductase/NADH oxidase family.</text>
</comment>
<comment type="caution">
    <text evidence="5">The sequence shown here is derived from an EMBL/GenBank/DDBJ whole genome shotgun (WGS) entry which is preliminary data.</text>
</comment>
<keyword evidence="3" id="KW-0288">FMN</keyword>
<protein>
    <recommendedName>
        <fullName evidence="4">NADH:flavin oxidoreductase/NADH oxidase N-terminal domain-containing protein</fullName>
    </recommendedName>
</protein>
<dbReference type="CDD" id="cd02933">
    <property type="entry name" value="OYE_like_FMN"/>
    <property type="match status" value="1"/>
</dbReference>
<dbReference type="STRING" id="52247.A0A4T0X4Q7"/>
<gene>
    <name evidence="5" type="ORF">CANINC_000947</name>
</gene>
<dbReference type="InterPro" id="IPR045247">
    <property type="entry name" value="Oye-like"/>
</dbReference>
<accession>A0A4T0X4Q7</accession>